<evidence type="ECO:0000313" key="1">
    <source>
        <dbReference type="EMBL" id="EGC02056.1"/>
    </source>
</evidence>
<keyword evidence="2" id="KW-1185">Reference proteome</keyword>
<dbReference type="Proteomes" id="UP000004259">
    <property type="component" value="Unassembled WGS sequence"/>
</dbReference>
<name>E9SF58_RUMAL</name>
<dbReference type="EMBL" id="ADKM02000112">
    <property type="protein sequence ID" value="EGC02056.1"/>
    <property type="molecule type" value="Genomic_DNA"/>
</dbReference>
<dbReference type="STRING" id="246199.CUS_5270"/>
<sequence length="44" mass="5033">MIFTLSHDNVITKAKKKNDSRSASFFLRRVAVMYGIRGTILSQM</sequence>
<accession>E9SF58</accession>
<protein>
    <submittedName>
        <fullName evidence="1">Uncharacterized protein</fullName>
    </submittedName>
</protein>
<evidence type="ECO:0000313" key="2">
    <source>
        <dbReference type="Proteomes" id="UP000004259"/>
    </source>
</evidence>
<organism evidence="1 2">
    <name type="scientific">Ruminococcus albus 8</name>
    <dbReference type="NCBI Taxonomy" id="246199"/>
    <lineage>
        <taxon>Bacteria</taxon>
        <taxon>Bacillati</taxon>
        <taxon>Bacillota</taxon>
        <taxon>Clostridia</taxon>
        <taxon>Eubacteriales</taxon>
        <taxon>Oscillospiraceae</taxon>
        <taxon>Ruminococcus</taxon>
    </lineage>
</organism>
<dbReference type="AlphaFoldDB" id="E9SF58"/>
<gene>
    <name evidence="1" type="ORF">CUS_5270</name>
</gene>
<proteinExistence type="predicted"/>
<comment type="caution">
    <text evidence="1">The sequence shown here is derived from an EMBL/GenBank/DDBJ whole genome shotgun (WGS) entry which is preliminary data.</text>
</comment>
<reference evidence="1 2" key="1">
    <citation type="submission" date="2011-02" db="EMBL/GenBank/DDBJ databases">
        <authorList>
            <person name="Nelson K.E."/>
            <person name="Sutton G."/>
            <person name="Torralba M."/>
            <person name="Durkin S."/>
            <person name="Harkins D."/>
            <person name="Montgomery R."/>
            <person name="Ziemer C."/>
            <person name="Klaassens E."/>
            <person name="Ocuiv P."/>
            <person name="Morrison M."/>
        </authorList>
    </citation>
    <scope>NUCLEOTIDE SEQUENCE [LARGE SCALE GENOMIC DNA]</scope>
    <source>
        <strain evidence="1 2">8</strain>
    </source>
</reference>